<sequence length="393" mass="43377">MEVEHKDVTSKSIVKVRMIATANGNNCCSNSGAHKGDGNKYRFYLLRFVKETGSKISDKRVIHSIKVGIALVLVSLLFFVKSMFRQVGDNAMWAVMTVVVMFEFYAGATLGKGINRGVGTLLGGGLGCLAATIGDDIGGIAKHIIIAASLFLFSVAATYCRLVPKIKKKYDYGFMIFILTFNLVAVSGVRAEQVVQLARDRLAAVGMGFAVCVFVSLFICPIWASNELHYSTASKFDKLASSIQGCLDEYFKMASEKENQSPSEGAYVQACKSVLNSKSNDEPPPMQRESLKDPCENFMLSIQWLLKELGEGIEKMESYKTKVLLTPKLQSMKLQLSPRFSTSKMEVSETDEDLAIASFNFLLLEIVDKVEILAQKVQELGEVANFRVRKIDV</sequence>
<evidence type="ECO:0000256" key="5">
    <source>
        <dbReference type="ARBA" id="ARBA00022989"/>
    </source>
</evidence>
<dbReference type="Pfam" id="PF11744">
    <property type="entry name" value="ALMT"/>
    <property type="match status" value="1"/>
</dbReference>
<evidence type="ECO:0000256" key="4">
    <source>
        <dbReference type="ARBA" id="ARBA00022692"/>
    </source>
</evidence>
<gene>
    <name evidence="10" type="ORF">CDL12_01394</name>
</gene>
<proteinExistence type="inferred from homology"/>
<dbReference type="GO" id="GO:0016020">
    <property type="term" value="C:membrane"/>
    <property type="evidence" value="ECO:0007669"/>
    <property type="project" value="UniProtKB-SubCell"/>
</dbReference>
<reference evidence="11" key="1">
    <citation type="journal article" date="2018" name="Gigascience">
        <title>Genome assembly of the Pink Ipe (Handroanthus impetiginosus, Bignoniaceae), a highly valued, ecologically keystone Neotropical timber forest tree.</title>
        <authorList>
            <person name="Silva-Junior O.B."/>
            <person name="Grattapaglia D."/>
            <person name="Novaes E."/>
            <person name="Collevatti R.G."/>
        </authorList>
    </citation>
    <scope>NUCLEOTIDE SEQUENCE [LARGE SCALE GENOMIC DNA]</scope>
    <source>
        <strain evidence="11">cv. UFG-1</strain>
    </source>
</reference>
<evidence type="ECO:0000256" key="7">
    <source>
        <dbReference type="ARBA" id="ARBA00023136"/>
    </source>
</evidence>
<dbReference type="GO" id="GO:0034220">
    <property type="term" value="P:monoatomic ion transmembrane transport"/>
    <property type="evidence" value="ECO:0007669"/>
    <property type="project" value="UniProtKB-KW"/>
</dbReference>
<comment type="caution">
    <text evidence="10">The sequence shown here is derived from an EMBL/GenBank/DDBJ whole genome shotgun (WGS) entry which is preliminary data.</text>
</comment>
<dbReference type="EMBL" id="NKXS01000172">
    <property type="protein sequence ID" value="PIN25877.1"/>
    <property type="molecule type" value="Genomic_DNA"/>
</dbReference>
<accession>A0A2G9I7Z2</accession>
<keyword evidence="3" id="KW-0813">Transport</keyword>
<evidence type="ECO:0000256" key="8">
    <source>
        <dbReference type="ARBA" id="ARBA00023303"/>
    </source>
</evidence>
<feature type="transmembrane region" description="Helical" evidence="9">
    <location>
        <begin position="65"/>
        <end position="84"/>
    </location>
</feature>
<keyword evidence="11" id="KW-1185">Reference proteome</keyword>
<keyword evidence="5 9" id="KW-1133">Transmembrane helix</keyword>
<feature type="transmembrane region" description="Helical" evidence="9">
    <location>
        <begin position="140"/>
        <end position="160"/>
    </location>
</feature>
<evidence type="ECO:0000256" key="3">
    <source>
        <dbReference type="ARBA" id="ARBA00022448"/>
    </source>
</evidence>
<comment type="subcellular location">
    <subcellularLocation>
        <location evidence="1">Membrane</location>
        <topology evidence="1">Multi-pass membrane protein</topology>
    </subcellularLocation>
</comment>
<comment type="similarity">
    <text evidence="2">Belongs to the aromatic acid exporter (TC 2.A.85) family.</text>
</comment>
<dbReference type="OrthoDB" id="68611at2759"/>
<keyword evidence="6" id="KW-0406">Ion transport</keyword>
<feature type="transmembrane region" description="Helical" evidence="9">
    <location>
        <begin position="90"/>
        <end position="110"/>
    </location>
</feature>
<evidence type="ECO:0000313" key="10">
    <source>
        <dbReference type="EMBL" id="PIN25877.1"/>
    </source>
</evidence>
<dbReference type="GO" id="GO:0015743">
    <property type="term" value="P:malate transport"/>
    <property type="evidence" value="ECO:0007669"/>
    <property type="project" value="InterPro"/>
</dbReference>
<name>A0A2G9I7Z2_9LAMI</name>
<evidence type="ECO:0008006" key="12">
    <source>
        <dbReference type="Google" id="ProtNLM"/>
    </source>
</evidence>
<keyword evidence="7 9" id="KW-0472">Membrane</keyword>
<dbReference type="STRING" id="429701.A0A2G9I7Z2"/>
<evidence type="ECO:0000256" key="1">
    <source>
        <dbReference type="ARBA" id="ARBA00004141"/>
    </source>
</evidence>
<feature type="transmembrane region" description="Helical" evidence="9">
    <location>
        <begin position="172"/>
        <end position="191"/>
    </location>
</feature>
<keyword evidence="4 9" id="KW-0812">Transmembrane</keyword>
<keyword evidence="8" id="KW-0407">Ion channel</keyword>
<feature type="transmembrane region" description="Helical" evidence="9">
    <location>
        <begin position="203"/>
        <end position="224"/>
    </location>
</feature>
<dbReference type="Proteomes" id="UP000231279">
    <property type="component" value="Unassembled WGS sequence"/>
</dbReference>
<evidence type="ECO:0000313" key="11">
    <source>
        <dbReference type="Proteomes" id="UP000231279"/>
    </source>
</evidence>
<dbReference type="PANTHER" id="PTHR31086">
    <property type="entry name" value="ALUMINUM-ACTIVATED MALATE TRANSPORTER 10"/>
    <property type="match status" value="1"/>
</dbReference>
<dbReference type="InterPro" id="IPR020966">
    <property type="entry name" value="ALMT"/>
</dbReference>
<dbReference type="AlphaFoldDB" id="A0A2G9I7Z2"/>
<protein>
    <recommendedName>
        <fullName evidence="12">Aluminum-activated malate transporter</fullName>
    </recommendedName>
</protein>
<feature type="transmembrane region" description="Helical" evidence="9">
    <location>
        <begin position="117"/>
        <end position="134"/>
    </location>
</feature>
<evidence type="ECO:0000256" key="2">
    <source>
        <dbReference type="ARBA" id="ARBA00007079"/>
    </source>
</evidence>
<organism evidence="10 11">
    <name type="scientific">Handroanthus impetiginosus</name>
    <dbReference type="NCBI Taxonomy" id="429701"/>
    <lineage>
        <taxon>Eukaryota</taxon>
        <taxon>Viridiplantae</taxon>
        <taxon>Streptophyta</taxon>
        <taxon>Embryophyta</taxon>
        <taxon>Tracheophyta</taxon>
        <taxon>Spermatophyta</taxon>
        <taxon>Magnoliopsida</taxon>
        <taxon>eudicotyledons</taxon>
        <taxon>Gunneridae</taxon>
        <taxon>Pentapetalae</taxon>
        <taxon>asterids</taxon>
        <taxon>lamiids</taxon>
        <taxon>Lamiales</taxon>
        <taxon>Bignoniaceae</taxon>
        <taxon>Crescentiina</taxon>
        <taxon>Tabebuia alliance</taxon>
        <taxon>Handroanthus</taxon>
    </lineage>
</organism>
<evidence type="ECO:0000256" key="6">
    <source>
        <dbReference type="ARBA" id="ARBA00023065"/>
    </source>
</evidence>
<evidence type="ECO:0000256" key="9">
    <source>
        <dbReference type="SAM" id="Phobius"/>
    </source>
</evidence>